<sequence length="464" mass="51704">MTTYYTTLHTQTPASQARKISLSLEDCISQVYASLEQKDSVDSVPAAQVPPHTTTATTYTYTQSNANANLDFDWTFPSIDTMATGALVAQQQQFAPLDISAPSVQAHVAHEDWNPNLWWGAPVNDQNQSQGPFDYVPQQQQQHLLTPAWTIDDVDLTLDFNQVYTGGVAPSNVFAPMEIDQRDLYLLPLPDTDTSSSEDDSEGETYPASRPGLGKARALSYSYSVPIPEAYPNNSHSTRETEATSSSTPKHRIRSSASTFMHTHEFLSFRRVEERCRESLRRKLAKQASSSIQEDIAVKSLEHAPSSSDLSKSLSDTPLVLRCYKASCPLRFDSLSTLKHHTERQHHGMVSYRCPFGGCDLVAGSYGDIGRHEQCLEHCEKGYRCLACLRGYTRVDALKRHWVKMGGHKTVHEYRIKKGVKATLGEKGVWVLDKPNGYTDSVAKTHALAIDKVSHKEIVRKRAA</sequence>
<dbReference type="EMBL" id="AWSO01000028">
    <property type="protein sequence ID" value="ESK97272.1"/>
    <property type="molecule type" value="Genomic_DNA"/>
</dbReference>
<dbReference type="SMART" id="SM00355">
    <property type="entry name" value="ZnF_C2H2"/>
    <property type="match status" value="3"/>
</dbReference>
<dbReference type="PROSITE" id="PS00028">
    <property type="entry name" value="ZINC_FINGER_C2H2_1"/>
    <property type="match status" value="1"/>
</dbReference>
<dbReference type="OrthoDB" id="2973714at2759"/>
<keyword evidence="4" id="KW-1185">Reference proteome</keyword>
<feature type="region of interest" description="Disordered" evidence="1">
    <location>
        <begin position="188"/>
        <end position="213"/>
    </location>
</feature>
<dbReference type="Proteomes" id="UP000017559">
    <property type="component" value="Unassembled WGS sequence"/>
</dbReference>
<evidence type="ECO:0000256" key="1">
    <source>
        <dbReference type="SAM" id="MobiDB-lite"/>
    </source>
</evidence>
<name>V2XU29_MONRO</name>
<proteinExistence type="predicted"/>
<dbReference type="InterPro" id="IPR013087">
    <property type="entry name" value="Znf_C2H2_type"/>
</dbReference>
<reference evidence="3 4" key="1">
    <citation type="journal article" date="2014" name="BMC Genomics">
        <title>Genome and secretome analysis of the hemibiotrophic fungal pathogen, Moniliophthora roreri, which causes frosty pod rot disease of cacao: mechanisms of the biotrophic and necrotrophic phases.</title>
        <authorList>
            <person name="Meinhardt L.W."/>
            <person name="Costa G.G.L."/>
            <person name="Thomazella D.P.T."/>
            <person name="Teixeira P.J.P.L."/>
            <person name="Carazzolle M.F."/>
            <person name="Schuster S.C."/>
            <person name="Carlson J.E."/>
            <person name="Guiltinan M.J."/>
            <person name="Mieczkowski P."/>
            <person name="Farmer A."/>
            <person name="Ramaraj T."/>
            <person name="Crozier J."/>
            <person name="Davis R.E."/>
            <person name="Shao J."/>
            <person name="Melnick R.L."/>
            <person name="Pereira G.A.G."/>
            <person name="Bailey B.A."/>
        </authorList>
    </citation>
    <scope>NUCLEOTIDE SEQUENCE [LARGE SCALE GENOMIC DNA]</scope>
    <source>
        <strain evidence="3 4">MCA 2997</strain>
    </source>
</reference>
<dbReference type="AlphaFoldDB" id="V2XU29"/>
<comment type="caution">
    <text evidence="3">The sequence shown here is derived from an EMBL/GenBank/DDBJ whole genome shotgun (WGS) entry which is preliminary data.</text>
</comment>
<dbReference type="Gene3D" id="3.30.160.60">
    <property type="entry name" value="Classic Zinc Finger"/>
    <property type="match status" value="1"/>
</dbReference>
<evidence type="ECO:0000313" key="3">
    <source>
        <dbReference type="EMBL" id="ESK97272.1"/>
    </source>
</evidence>
<feature type="region of interest" description="Disordered" evidence="1">
    <location>
        <begin position="229"/>
        <end position="255"/>
    </location>
</feature>
<dbReference type="HOGENOM" id="CLU_589370_0_0_1"/>
<accession>V2XU29</accession>
<gene>
    <name evidence="3" type="ORF">Moror_17837</name>
</gene>
<evidence type="ECO:0000259" key="2">
    <source>
        <dbReference type="PROSITE" id="PS00028"/>
    </source>
</evidence>
<evidence type="ECO:0000313" key="4">
    <source>
        <dbReference type="Proteomes" id="UP000017559"/>
    </source>
</evidence>
<dbReference type="KEGG" id="mrr:Moror_17837"/>
<protein>
    <recommendedName>
        <fullName evidence="2">C2H2-type domain-containing protein</fullName>
    </recommendedName>
</protein>
<organism evidence="3 4">
    <name type="scientific">Moniliophthora roreri (strain MCA 2997)</name>
    <name type="common">Cocoa frosty pod rot fungus</name>
    <name type="synonym">Crinipellis roreri</name>
    <dbReference type="NCBI Taxonomy" id="1381753"/>
    <lineage>
        <taxon>Eukaryota</taxon>
        <taxon>Fungi</taxon>
        <taxon>Dikarya</taxon>
        <taxon>Basidiomycota</taxon>
        <taxon>Agaricomycotina</taxon>
        <taxon>Agaricomycetes</taxon>
        <taxon>Agaricomycetidae</taxon>
        <taxon>Agaricales</taxon>
        <taxon>Marasmiineae</taxon>
        <taxon>Marasmiaceae</taxon>
        <taxon>Moniliophthora</taxon>
    </lineage>
</organism>
<feature type="domain" description="C2H2-type" evidence="2">
    <location>
        <begin position="323"/>
        <end position="347"/>
    </location>
</feature>